<dbReference type="AlphaFoldDB" id="A0A413T4W4"/>
<gene>
    <name evidence="2" type="ORF">DW921_00055</name>
</gene>
<proteinExistence type="predicted"/>
<dbReference type="Pfam" id="PF11396">
    <property type="entry name" value="PepSY_like"/>
    <property type="match status" value="2"/>
</dbReference>
<organism evidence="2 3">
    <name type="scientific">Phocaeicola coprophilus</name>
    <dbReference type="NCBI Taxonomy" id="387090"/>
    <lineage>
        <taxon>Bacteria</taxon>
        <taxon>Pseudomonadati</taxon>
        <taxon>Bacteroidota</taxon>
        <taxon>Bacteroidia</taxon>
        <taxon>Bacteroidales</taxon>
        <taxon>Bacteroidaceae</taxon>
        <taxon>Phocaeicola</taxon>
    </lineage>
</organism>
<feature type="domain" description="Putative beta-lactamase-inhibitor-like PepSY-like" evidence="1">
    <location>
        <begin position="31"/>
        <end position="64"/>
    </location>
</feature>
<accession>A0A413T4W4</accession>
<name>A0A413T4W4_9BACT</name>
<dbReference type="Gene3D" id="3.10.450.360">
    <property type="match status" value="1"/>
</dbReference>
<feature type="domain" description="Putative beta-lactamase-inhibitor-like PepSY-like" evidence="1">
    <location>
        <begin position="77"/>
        <end position="154"/>
    </location>
</feature>
<dbReference type="SUPFAM" id="SSF160574">
    <property type="entry name" value="BT0923-like"/>
    <property type="match status" value="1"/>
</dbReference>
<evidence type="ECO:0000313" key="2">
    <source>
        <dbReference type="EMBL" id="RHA78899.1"/>
    </source>
</evidence>
<evidence type="ECO:0000259" key="1">
    <source>
        <dbReference type="Pfam" id="PF11396"/>
    </source>
</evidence>
<sequence length="157" mass="17895">MKKQMKHFAWIACMATAMIGLQSCDNDDKDLAQAPTDIQKAFDTKYPDTRVTEWELDRGEYKADFYYSDATYTGIEATAYFSQSAQWLRTEFEVIGLYHSGKLPEAVKTTISREAGTAKVDDVDFIDTPDTDYYLVEIDQEPNDRYLKIGEDGSILP</sequence>
<reference evidence="2 3" key="1">
    <citation type="submission" date="2018-08" db="EMBL/GenBank/DDBJ databases">
        <title>A genome reference for cultivated species of the human gut microbiota.</title>
        <authorList>
            <person name="Zou Y."/>
            <person name="Xue W."/>
            <person name="Luo G."/>
        </authorList>
    </citation>
    <scope>NUCLEOTIDE SEQUENCE [LARGE SCALE GENOMIC DNA]</scope>
    <source>
        <strain evidence="2 3">AM42-38</strain>
    </source>
</reference>
<dbReference type="EMBL" id="QSFT01000001">
    <property type="protein sequence ID" value="RHA78899.1"/>
    <property type="molecule type" value="Genomic_DNA"/>
</dbReference>
<comment type="caution">
    <text evidence="2">The sequence shown here is derived from an EMBL/GenBank/DDBJ whole genome shotgun (WGS) entry which is preliminary data.</text>
</comment>
<dbReference type="Proteomes" id="UP000283855">
    <property type="component" value="Unassembled WGS sequence"/>
</dbReference>
<dbReference type="InterPro" id="IPR021533">
    <property type="entry name" value="PepSY-like"/>
</dbReference>
<evidence type="ECO:0000313" key="3">
    <source>
        <dbReference type="Proteomes" id="UP000283855"/>
    </source>
</evidence>
<dbReference type="RefSeq" id="WP_118399745.1">
    <property type="nucleotide sequence ID" value="NZ_CABJGD010000001.1"/>
</dbReference>
<protein>
    <recommendedName>
        <fullName evidence="1">Putative beta-lactamase-inhibitor-like PepSY-like domain-containing protein</fullName>
    </recommendedName>
</protein>
<dbReference type="PROSITE" id="PS51257">
    <property type="entry name" value="PROKAR_LIPOPROTEIN"/>
    <property type="match status" value="1"/>
</dbReference>